<reference evidence="3" key="1">
    <citation type="journal article" date="2014" name="Int. J. Syst. Evol. Microbiol.">
        <title>Complete genome sequence of Corynebacterium casei LMG S-19264T (=DSM 44701T), isolated from a smear-ripened cheese.</title>
        <authorList>
            <consortium name="US DOE Joint Genome Institute (JGI-PGF)"/>
            <person name="Walter F."/>
            <person name="Albersmeier A."/>
            <person name="Kalinowski J."/>
            <person name="Ruckert C."/>
        </authorList>
    </citation>
    <scope>NUCLEOTIDE SEQUENCE</scope>
    <source>
        <strain evidence="3">CGMCC 4.7278</strain>
    </source>
</reference>
<protein>
    <recommendedName>
        <fullName evidence="5">DUF4190 domain-containing protein</fullName>
    </recommendedName>
</protein>
<name>A0A917QIR5_9NOCA</name>
<dbReference type="EMBL" id="BMMW01000002">
    <property type="protein sequence ID" value="GGK52327.1"/>
    <property type="molecule type" value="Genomic_DNA"/>
</dbReference>
<keyword evidence="2" id="KW-1133">Transmembrane helix</keyword>
<dbReference type="Proteomes" id="UP000612956">
    <property type="component" value="Unassembled WGS sequence"/>
</dbReference>
<comment type="caution">
    <text evidence="3">The sequence shown here is derived from an EMBL/GenBank/DDBJ whole genome shotgun (WGS) entry which is preliminary data.</text>
</comment>
<keyword evidence="4" id="KW-1185">Reference proteome</keyword>
<feature type="transmembrane region" description="Helical" evidence="2">
    <location>
        <begin position="80"/>
        <end position="108"/>
    </location>
</feature>
<keyword evidence="2" id="KW-0812">Transmembrane</keyword>
<evidence type="ECO:0000256" key="1">
    <source>
        <dbReference type="SAM" id="MobiDB-lite"/>
    </source>
</evidence>
<keyword evidence="2" id="KW-0472">Membrane</keyword>
<gene>
    <name evidence="3" type="ORF">GCM10011591_25120</name>
</gene>
<evidence type="ECO:0000256" key="2">
    <source>
        <dbReference type="SAM" id="Phobius"/>
    </source>
</evidence>
<proteinExistence type="predicted"/>
<evidence type="ECO:0000313" key="3">
    <source>
        <dbReference type="EMBL" id="GGK52327.1"/>
    </source>
</evidence>
<dbReference type="AlphaFoldDB" id="A0A917QIR5"/>
<organism evidence="3 4">
    <name type="scientific">Nocardia camponoti</name>
    <dbReference type="NCBI Taxonomy" id="1616106"/>
    <lineage>
        <taxon>Bacteria</taxon>
        <taxon>Bacillati</taxon>
        <taxon>Actinomycetota</taxon>
        <taxon>Actinomycetes</taxon>
        <taxon>Mycobacteriales</taxon>
        <taxon>Nocardiaceae</taxon>
        <taxon>Nocardia</taxon>
    </lineage>
</organism>
<evidence type="ECO:0008006" key="5">
    <source>
        <dbReference type="Google" id="ProtNLM"/>
    </source>
</evidence>
<accession>A0A917QIR5</accession>
<feature type="transmembrane region" description="Helical" evidence="2">
    <location>
        <begin position="34"/>
        <end position="53"/>
    </location>
</feature>
<feature type="region of interest" description="Disordered" evidence="1">
    <location>
        <begin position="1"/>
        <end position="23"/>
    </location>
</feature>
<reference evidence="3" key="2">
    <citation type="submission" date="2020-09" db="EMBL/GenBank/DDBJ databases">
        <authorList>
            <person name="Sun Q."/>
            <person name="Zhou Y."/>
        </authorList>
    </citation>
    <scope>NUCLEOTIDE SEQUENCE</scope>
    <source>
        <strain evidence="3">CGMCC 4.7278</strain>
    </source>
</reference>
<sequence length="116" mass="12366">MRMSQPEYPQQPYQPYGQQPYGYPQREADGATTALVLGILGLVLCQFIAPFAWAKGKGVLNEIDASNGALGGRGSAQAGYIMGIIGTIFLVLGILAGIVWVIFVVFMLSSSSTSTY</sequence>
<evidence type="ECO:0000313" key="4">
    <source>
        <dbReference type="Proteomes" id="UP000612956"/>
    </source>
</evidence>